<dbReference type="AlphaFoldDB" id="A0A060HIM2"/>
<dbReference type="InterPro" id="IPR018392">
    <property type="entry name" value="LysM"/>
</dbReference>
<dbReference type="CDD" id="cd00118">
    <property type="entry name" value="LysM"/>
    <property type="match status" value="1"/>
</dbReference>
<dbReference type="Pfam" id="PF01476">
    <property type="entry name" value="LysM"/>
    <property type="match status" value="1"/>
</dbReference>
<dbReference type="OrthoDB" id="10733at2157"/>
<dbReference type="Pfam" id="PF00754">
    <property type="entry name" value="F5_F8_type_C"/>
    <property type="match status" value="1"/>
</dbReference>
<dbReference type="PROSITE" id="PS50022">
    <property type="entry name" value="FA58C_3"/>
    <property type="match status" value="1"/>
</dbReference>
<dbReference type="Proteomes" id="UP000027093">
    <property type="component" value="Chromosome"/>
</dbReference>
<organism evidence="3 4">
    <name type="scientific">Nitrososphaera viennensis EN76</name>
    <dbReference type="NCBI Taxonomy" id="926571"/>
    <lineage>
        <taxon>Archaea</taxon>
        <taxon>Nitrososphaerota</taxon>
        <taxon>Nitrososphaeria</taxon>
        <taxon>Nitrososphaerales</taxon>
        <taxon>Nitrososphaeraceae</taxon>
        <taxon>Nitrososphaera</taxon>
    </lineage>
</organism>
<proteinExistence type="predicted"/>
<dbReference type="GeneID" id="74946401"/>
<protein>
    <submittedName>
        <fullName evidence="3">Peptidoglycan-binding lysin domain and 3D domain protein</fullName>
    </submittedName>
</protein>
<dbReference type="KEGG" id="nvn:NVIE_011430"/>
<keyword evidence="4" id="KW-1185">Reference proteome</keyword>
<dbReference type="PROSITE" id="PS51782">
    <property type="entry name" value="LYSM"/>
    <property type="match status" value="1"/>
</dbReference>
<dbReference type="EMBL" id="CP007536">
    <property type="protein sequence ID" value="AIC15373.1"/>
    <property type="molecule type" value="Genomic_DNA"/>
</dbReference>
<dbReference type="InterPro" id="IPR008979">
    <property type="entry name" value="Galactose-bd-like_sf"/>
</dbReference>
<dbReference type="InterPro" id="IPR036908">
    <property type="entry name" value="RlpA-like_sf"/>
</dbReference>
<dbReference type="HOGENOM" id="CLU_757831_0_0_2"/>
<dbReference type="Gene3D" id="3.10.350.10">
    <property type="entry name" value="LysM domain"/>
    <property type="match status" value="1"/>
</dbReference>
<dbReference type="STRING" id="926571.NVIE_011430"/>
<dbReference type="SUPFAM" id="SSF50685">
    <property type="entry name" value="Barwin-like endoglucanases"/>
    <property type="match status" value="1"/>
</dbReference>
<evidence type="ECO:0000259" key="2">
    <source>
        <dbReference type="PROSITE" id="PS51782"/>
    </source>
</evidence>
<gene>
    <name evidence="3" type="ORF">NVIE_011430</name>
</gene>
<reference evidence="3 4" key="1">
    <citation type="journal article" date="2014" name="Int. J. Syst. Evol. Microbiol.">
        <title>Nitrososphaera viennensis gen. nov., sp. nov., an aerobic and mesophilic, ammonia-oxidizing archaeon from soil and a member of the archaeal phylum Thaumarchaeota.</title>
        <authorList>
            <person name="Stieglmeier M."/>
            <person name="Klingl A."/>
            <person name="Alves R.J."/>
            <person name="Rittmann S.K."/>
            <person name="Melcher M."/>
            <person name="Leisch N."/>
            <person name="Schleper C."/>
        </authorList>
    </citation>
    <scope>NUCLEOTIDE SEQUENCE [LARGE SCALE GENOMIC DNA]</scope>
    <source>
        <strain evidence="3">EN76</strain>
    </source>
</reference>
<dbReference type="InterPro" id="IPR000421">
    <property type="entry name" value="FA58C"/>
</dbReference>
<feature type="domain" description="F5/8 type C" evidence="1">
    <location>
        <begin position="18"/>
        <end position="160"/>
    </location>
</feature>
<dbReference type="SUPFAM" id="SSF54106">
    <property type="entry name" value="LysM domain"/>
    <property type="match status" value="1"/>
</dbReference>
<dbReference type="SUPFAM" id="SSF49785">
    <property type="entry name" value="Galactose-binding domain-like"/>
    <property type="match status" value="1"/>
</dbReference>
<evidence type="ECO:0000313" key="3">
    <source>
        <dbReference type="EMBL" id="AIC15373.1"/>
    </source>
</evidence>
<dbReference type="Gene3D" id="2.60.120.260">
    <property type="entry name" value="Galactose-binding domain-like"/>
    <property type="match status" value="1"/>
</dbReference>
<name>A0A060HIM2_9ARCH</name>
<dbReference type="RefSeq" id="WP_075054395.1">
    <property type="nucleotide sequence ID" value="NZ_CP007536.1"/>
</dbReference>
<evidence type="ECO:0000259" key="1">
    <source>
        <dbReference type="PROSITE" id="PS50022"/>
    </source>
</evidence>
<dbReference type="InterPro" id="IPR036779">
    <property type="entry name" value="LysM_dom_sf"/>
</dbReference>
<accession>A0A060HIM2</accession>
<dbReference type="SMART" id="SM00257">
    <property type="entry name" value="LysM"/>
    <property type="match status" value="1"/>
</dbReference>
<feature type="domain" description="LysM" evidence="2">
    <location>
        <begin position="163"/>
        <end position="207"/>
    </location>
</feature>
<sequence>MMMMVTASAIVATSLFFAAPMQADAASCGSLKTANVSASGSQPSSPPGNAVDGKLYTGWANDGAGSWIRLDLGSPKTLCSVDIAWYRGDARTSHFVIRTSLDGEMYLDTYRGNSSGSTGELEHYAFEQHVSARYVKISVYGNTENEWAAIDEIRVQGYLAGNIVYTVQPGDTLYRIGQAYGVPWTDIAARNNIPSPYLIYPAQKLDVNPLLAGKACTDGWRVTGYFTPLEEDYAGTGTVDVLTDEGTRTFYKGFVDQVMVQGSGKTVAGDYLGHWGGAFHVSSQPGTSSGLLAQVGRVATDTDLVPYFTKMAIPLLPEPWNEMVFTAADTGPGVIGKHVDIYTGLGLDAREEAFRITGTDQMVCY</sequence>
<evidence type="ECO:0000313" key="4">
    <source>
        <dbReference type="Proteomes" id="UP000027093"/>
    </source>
</evidence>